<feature type="modified residue" description="4-aspartylphosphate" evidence="7">
    <location>
        <position position="486"/>
    </location>
</feature>
<dbReference type="PANTHER" id="PTHR43547:SF2">
    <property type="entry name" value="HYBRID SIGNAL TRANSDUCTION HISTIDINE KINASE C"/>
    <property type="match status" value="1"/>
</dbReference>
<keyword evidence="4" id="KW-0808">Transferase</keyword>
<dbReference type="Gene3D" id="3.40.50.2300">
    <property type="match status" value="1"/>
</dbReference>
<dbReference type="InterPro" id="IPR001789">
    <property type="entry name" value="Sig_transdc_resp-reg_receiver"/>
</dbReference>
<dbReference type="InterPro" id="IPR036890">
    <property type="entry name" value="HATPase_C_sf"/>
</dbReference>
<dbReference type="InterPro" id="IPR003018">
    <property type="entry name" value="GAF"/>
</dbReference>
<sequence length="559" mass="61490">MKNILQTSISQEQNLNQSYSISSYDRLLSVVKDLACVRTIEEIIEIVRLAARDLTNADGVTFVLRDGECCHYVDENAIGPLWKGMRFPLKSCISGWAMLNKKAAVIEDIYQDARIPLDAYKVTFVKSLVMVPIRVSDPLGAIGAYWSTRHLATPQEIGLLEILTDTTAVAIANVQLFQKLTNQNALKDKFIAMLAHELRNPVAPISNGVQLLKLKLGETGAVGETVLMMQNQIKHLSKLIDELLDVSSITYGKISLNLEKVNLVELVRQSLNDHAQAIKRWNLNVVQDLPNKPVWAYVDSTRFFQIFGNLLDNALKFSQPDGTIWVDFSVIPGDNGSGRVAVLSVRDLGIGIDPTILPELFEPFTQADRSLDRSRGGLGLGLSVVKSLVELHGGNVEASSRGINLGAEFKVTFPVCEEITTLDNDLEITEAAKKSLKILVIEDNDDSAVSLQAVLEHFGHEVSIAKNGILGVETAKKLEPHVIICDIGLPEMDGFAVAQELSKDSKLTSSILIALTGYGSQEDRQLALKAGFKCHLTKPVDFEILIAEIDRYFDEVLSS</sequence>
<dbReference type="Gene3D" id="3.30.565.10">
    <property type="entry name" value="Histidine kinase-like ATPase, C-terminal domain"/>
    <property type="match status" value="1"/>
</dbReference>
<dbReference type="Gene3D" id="1.10.287.130">
    <property type="match status" value="1"/>
</dbReference>
<dbReference type="SMART" id="SM00448">
    <property type="entry name" value="REC"/>
    <property type="match status" value="1"/>
</dbReference>
<dbReference type="Gene3D" id="3.30.450.40">
    <property type="match status" value="1"/>
</dbReference>
<comment type="caution">
    <text evidence="10">The sequence shown here is derived from an EMBL/GenBank/DDBJ whole genome shotgun (WGS) entry which is preliminary data.</text>
</comment>
<dbReference type="InterPro" id="IPR003661">
    <property type="entry name" value="HisK_dim/P_dom"/>
</dbReference>
<dbReference type="InterPro" id="IPR029016">
    <property type="entry name" value="GAF-like_dom_sf"/>
</dbReference>
<proteinExistence type="predicted"/>
<dbReference type="InterPro" id="IPR005467">
    <property type="entry name" value="His_kinase_dom"/>
</dbReference>
<reference evidence="10 11" key="1">
    <citation type="submission" date="2016-04" db="EMBL/GenBank/DDBJ databases">
        <authorList>
            <person name="Evans L.H."/>
            <person name="Alamgir A."/>
            <person name="Owens N."/>
            <person name="Weber N.D."/>
            <person name="Virtaneva K."/>
            <person name="Barbian K."/>
            <person name="Babar A."/>
            <person name="Rosenke K."/>
        </authorList>
    </citation>
    <scope>NUCLEOTIDE SEQUENCE [LARGE SCALE GENOMIC DNA]</scope>
    <source>
        <strain evidence="10">NIES-2108</strain>
    </source>
</reference>
<dbReference type="SUPFAM" id="SSF47384">
    <property type="entry name" value="Homodimeric domain of signal transducing histidine kinase"/>
    <property type="match status" value="1"/>
</dbReference>
<dbReference type="AlphaFoldDB" id="A0A367R859"/>
<dbReference type="CDD" id="cd00082">
    <property type="entry name" value="HisKA"/>
    <property type="match status" value="1"/>
</dbReference>
<evidence type="ECO:0000259" key="9">
    <source>
        <dbReference type="PROSITE" id="PS50110"/>
    </source>
</evidence>
<name>A0A367R859_NOSPU</name>
<dbReference type="SMART" id="SM00065">
    <property type="entry name" value="GAF"/>
    <property type="match status" value="1"/>
</dbReference>
<feature type="domain" description="Response regulatory" evidence="9">
    <location>
        <begin position="437"/>
        <end position="553"/>
    </location>
</feature>
<feature type="domain" description="Histidine kinase" evidence="8">
    <location>
        <begin position="193"/>
        <end position="417"/>
    </location>
</feature>
<dbReference type="Pfam" id="PF13185">
    <property type="entry name" value="GAF_2"/>
    <property type="match status" value="1"/>
</dbReference>
<dbReference type="PRINTS" id="PR00344">
    <property type="entry name" value="BCTRLSENSOR"/>
</dbReference>
<dbReference type="EMBL" id="LXQE01000163">
    <property type="protein sequence ID" value="RCJ32678.1"/>
    <property type="molecule type" value="Genomic_DNA"/>
</dbReference>
<evidence type="ECO:0000256" key="5">
    <source>
        <dbReference type="ARBA" id="ARBA00022777"/>
    </source>
</evidence>
<dbReference type="EC" id="2.7.13.3" evidence="2"/>
<dbReference type="Pfam" id="PF00072">
    <property type="entry name" value="Response_reg"/>
    <property type="match status" value="1"/>
</dbReference>
<dbReference type="PANTHER" id="PTHR43547">
    <property type="entry name" value="TWO-COMPONENT HISTIDINE KINASE"/>
    <property type="match status" value="1"/>
</dbReference>
<organism evidence="10 11">
    <name type="scientific">Nostoc punctiforme NIES-2108</name>
    <dbReference type="NCBI Taxonomy" id="1356359"/>
    <lineage>
        <taxon>Bacteria</taxon>
        <taxon>Bacillati</taxon>
        <taxon>Cyanobacteriota</taxon>
        <taxon>Cyanophyceae</taxon>
        <taxon>Nostocales</taxon>
        <taxon>Nostocaceae</taxon>
        <taxon>Nostoc</taxon>
    </lineage>
</organism>
<evidence type="ECO:0000313" key="10">
    <source>
        <dbReference type="EMBL" id="RCJ32678.1"/>
    </source>
</evidence>
<evidence type="ECO:0000256" key="2">
    <source>
        <dbReference type="ARBA" id="ARBA00012438"/>
    </source>
</evidence>
<dbReference type="SMART" id="SM00387">
    <property type="entry name" value="HATPase_c"/>
    <property type="match status" value="1"/>
</dbReference>
<keyword evidence="3 7" id="KW-0597">Phosphoprotein</keyword>
<evidence type="ECO:0000256" key="7">
    <source>
        <dbReference type="PROSITE-ProRule" id="PRU00169"/>
    </source>
</evidence>
<dbReference type="InterPro" id="IPR011006">
    <property type="entry name" value="CheY-like_superfamily"/>
</dbReference>
<evidence type="ECO:0000256" key="3">
    <source>
        <dbReference type="ARBA" id="ARBA00022553"/>
    </source>
</evidence>
<evidence type="ECO:0000256" key="6">
    <source>
        <dbReference type="ARBA" id="ARBA00023012"/>
    </source>
</evidence>
<evidence type="ECO:0000259" key="8">
    <source>
        <dbReference type="PROSITE" id="PS50109"/>
    </source>
</evidence>
<dbReference type="GO" id="GO:0000155">
    <property type="term" value="F:phosphorelay sensor kinase activity"/>
    <property type="evidence" value="ECO:0007669"/>
    <property type="project" value="InterPro"/>
</dbReference>
<evidence type="ECO:0000313" key="11">
    <source>
        <dbReference type="Proteomes" id="UP000252085"/>
    </source>
</evidence>
<dbReference type="CDD" id="cd17580">
    <property type="entry name" value="REC_2_DhkD-like"/>
    <property type="match status" value="1"/>
</dbReference>
<keyword evidence="6" id="KW-0902">Two-component regulatory system</keyword>
<dbReference type="SMART" id="SM00388">
    <property type="entry name" value="HisKA"/>
    <property type="match status" value="1"/>
</dbReference>
<protein>
    <recommendedName>
        <fullName evidence="2">histidine kinase</fullName>
        <ecNumber evidence="2">2.7.13.3</ecNumber>
    </recommendedName>
</protein>
<gene>
    <name evidence="10" type="ORF">A6769_27015</name>
</gene>
<keyword evidence="5" id="KW-0418">Kinase</keyword>
<dbReference type="InterPro" id="IPR003594">
    <property type="entry name" value="HATPase_dom"/>
</dbReference>
<dbReference type="SUPFAM" id="SSF52172">
    <property type="entry name" value="CheY-like"/>
    <property type="match status" value="1"/>
</dbReference>
<dbReference type="SUPFAM" id="SSF55874">
    <property type="entry name" value="ATPase domain of HSP90 chaperone/DNA topoisomerase II/histidine kinase"/>
    <property type="match status" value="1"/>
</dbReference>
<dbReference type="Pfam" id="PF02518">
    <property type="entry name" value="HATPase_c"/>
    <property type="match status" value="1"/>
</dbReference>
<dbReference type="Pfam" id="PF00512">
    <property type="entry name" value="HisKA"/>
    <property type="match status" value="1"/>
</dbReference>
<accession>A0A367R859</accession>
<evidence type="ECO:0000256" key="1">
    <source>
        <dbReference type="ARBA" id="ARBA00000085"/>
    </source>
</evidence>
<evidence type="ECO:0000256" key="4">
    <source>
        <dbReference type="ARBA" id="ARBA00022679"/>
    </source>
</evidence>
<dbReference type="InterPro" id="IPR036097">
    <property type="entry name" value="HisK_dim/P_sf"/>
</dbReference>
<comment type="catalytic activity">
    <reaction evidence="1">
        <text>ATP + protein L-histidine = ADP + protein N-phospho-L-histidine.</text>
        <dbReference type="EC" id="2.7.13.3"/>
    </reaction>
</comment>
<dbReference type="PROSITE" id="PS50109">
    <property type="entry name" value="HIS_KIN"/>
    <property type="match status" value="1"/>
</dbReference>
<dbReference type="PROSITE" id="PS50110">
    <property type="entry name" value="RESPONSE_REGULATORY"/>
    <property type="match status" value="1"/>
</dbReference>
<dbReference type="Proteomes" id="UP000252085">
    <property type="component" value="Unassembled WGS sequence"/>
</dbReference>
<dbReference type="SUPFAM" id="SSF55781">
    <property type="entry name" value="GAF domain-like"/>
    <property type="match status" value="1"/>
</dbReference>
<dbReference type="InterPro" id="IPR004358">
    <property type="entry name" value="Sig_transdc_His_kin-like_C"/>
</dbReference>